<gene>
    <name evidence="3" type="primary">RE1</name>
    <name evidence="3" type="ORF">SPIL2461_LOCUS957</name>
</gene>
<dbReference type="InterPro" id="IPR013103">
    <property type="entry name" value="RVT_2"/>
</dbReference>
<reference evidence="3" key="1">
    <citation type="submission" date="2021-02" db="EMBL/GenBank/DDBJ databases">
        <authorList>
            <person name="Dougan E. K."/>
            <person name="Rhodes N."/>
            <person name="Thang M."/>
            <person name="Chan C."/>
        </authorList>
    </citation>
    <scope>NUCLEOTIDE SEQUENCE</scope>
</reference>
<accession>A0A812IT36</accession>
<feature type="region of interest" description="Disordered" evidence="1">
    <location>
        <begin position="1"/>
        <end position="41"/>
    </location>
</feature>
<keyword evidence="4" id="KW-1185">Reference proteome</keyword>
<organism evidence="3 4">
    <name type="scientific">Symbiodinium pilosum</name>
    <name type="common">Dinoflagellate</name>
    <dbReference type="NCBI Taxonomy" id="2952"/>
    <lineage>
        <taxon>Eukaryota</taxon>
        <taxon>Sar</taxon>
        <taxon>Alveolata</taxon>
        <taxon>Dinophyceae</taxon>
        <taxon>Suessiales</taxon>
        <taxon>Symbiodiniaceae</taxon>
        <taxon>Symbiodinium</taxon>
    </lineage>
</organism>
<comment type="caution">
    <text evidence="3">The sequence shown here is derived from an EMBL/GenBank/DDBJ whole genome shotgun (WGS) entry which is preliminary data.</text>
</comment>
<feature type="domain" description="Reverse transcriptase Ty1/copia-type" evidence="2">
    <location>
        <begin position="1027"/>
        <end position="1237"/>
    </location>
</feature>
<evidence type="ECO:0000313" key="3">
    <source>
        <dbReference type="EMBL" id="CAE7177843.1"/>
    </source>
</evidence>
<evidence type="ECO:0000259" key="2">
    <source>
        <dbReference type="Pfam" id="PF07727"/>
    </source>
</evidence>
<name>A0A812IT36_SYMPI</name>
<dbReference type="Proteomes" id="UP000649617">
    <property type="component" value="Unassembled WGS sequence"/>
</dbReference>
<sequence>MILIKQGSAAGADPRNRTEESDDGNEPDDRSNAGPPPSWDGTTSFRDYLVRARLWLATTKHLARDDTWMDSPQNGQLLLKMMDTKELYGEDEREEMLQSLVTEVKLLMNYTQGRLGQKDVKEWVRIHETDLDLKNKANGSKKPSDAVHYVEGEDLDPNDHDEPYLDNDEDIEVLLNAVQDLDDRVPTETTDDENGVFDEGEAREVLATMIKEHSKRRTFSAVNTAKKARNLARGLVRRLELSLSLSVAAATSAIGSSGNHSVNFLELGASEVNFLGFDEFKAIKEAVMSANLIMLPANKRSRADDPKDTGTWLESWRRMVLHFMVICTHAGRQAFMNYLMIRGPDGQAYKNCQDMIKQLSVAELKHLSSLVSQTLEVREIENMNAGSFIVLEPPLKEKIGATAPIHRCYCGQPVVVLVTRKEVGSSEPVISKEHAESTNCEPEDSSFDNKFVVDEEQLPPRTPKLGTTTPEYAAFLEFQKFQNMRRGQGSLRKLNGNGLSWSTIIGDKRRSAAAAQVYPNRLVDAILEAYARSDQERDKRYFLKHELDEIEVNLAVPERSLHQEILVNEEALDQPGGQDRPNEAEPALIRDLLPETYGISEEMIAKDGWSLVDNKVWLNSLENSREIPNPEPDHPAFNFPWRSSCVKENGSWRLLEDEVRWSGLALPDPARRVAPPKEETHINERAPTQRGLTERAGGVFKNILYKSMMDYGCQSRGEWLELVDIACMTRNRLLLRAGYSPIQRGYSPRLPGGLLSGGENDHMAADLIRIGDRDAVRAMKMRKAAAVAFHEADCDQALRAAALGGPRRFQNFEIGQAVYCWRRGAGTHKKTRDSYWHGPGRVLMTDLPNAVWISFNGTIVKAAPERVRHATPEEDLTISGAVNEPAEDAEIRGEVGEVISGSGVKREGGEDQAGPPEKRSRVQLLEIYHMHLQALSKQRARKEAKFSDFKGRDAVKLQNAIRKEIDNNLRTKAYQLLSPKESRDIRNNKPEKIMESRYVFTKKPIEPCETAAARIDGVLLEDEPGEACKAKARHVMKGYSEESALDVEFTTPQVNRDSVIFVLQVIASMGWVPGFLDFTQAFHSGDEINRELYCFQPKEGIPGAHPEQILKLLKTCYGLTDGPFAWYQHLARRLQEDFGYRPSQADPCVFMLHDRECPDGPRLEGIMGIATDDLVHGGSEKHWANVAQIAREYKLGKNQTGEGRFTGKHVKLELDGSITANQDFYVKEKVHDIPLTRKRKQQRYSRCTAQEVEQLRSSLGALSWLAKETRCDLAGRVSLLQQAFPEPKVSDLVEANRIASEARKFSHLGIKIMPIPWQDLRISVVTDAAWGNTKETPWIEDNPADHWQELPDRWIRHHVQARRTTFHPGAAPGGPDLHEIASRRLIDKYTATDQSLRHEQIEDEWSDQQGIRVLQEFPWTGQSIFFKQDAKEAKPSKIHSSLVQLQNLSSQGGQIVIYHHKSLSETERPAMTTVASWKSYRLKRKTVDTLAAEGQALQAGIGSVHWHRLLSSSRPSTACCRQVTGELLHVGSHFWRP</sequence>
<dbReference type="EMBL" id="CAJNIZ010000895">
    <property type="protein sequence ID" value="CAE7177843.1"/>
    <property type="molecule type" value="Genomic_DNA"/>
</dbReference>
<proteinExistence type="predicted"/>
<protein>
    <submittedName>
        <fullName evidence="3">RE1 protein</fullName>
    </submittedName>
</protein>
<dbReference type="Pfam" id="PF07727">
    <property type="entry name" value="RVT_2"/>
    <property type="match status" value="1"/>
</dbReference>
<evidence type="ECO:0000313" key="4">
    <source>
        <dbReference type="Proteomes" id="UP000649617"/>
    </source>
</evidence>
<dbReference type="OrthoDB" id="445228at2759"/>
<evidence type="ECO:0000256" key="1">
    <source>
        <dbReference type="SAM" id="MobiDB-lite"/>
    </source>
</evidence>